<evidence type="ECO:0000256" key="5">
    <source>
        <dbReference type="ARBA" id="ARBA00022692"/>
    </source>
</evidence>
<dbReference type="PANTHER" id="PTHR30003">
    <property type="entry name" value="L-LACTATE PERMEASE"/>
    <property type="match status" value="1"/>
</dbReference>
<feature type="transmembrane region" description="Helical" evidence="8">
    <location>
        <begin position="312"/>
        <end position="334"/>
    </location>
</feature>
<evidence type="ECO:0000313" key="10">
    <source>
        <dbReference type="Proteomes" id="UP000199410"/>
    </source>
</evidence>
<dbReference type="GO" id="GO:0005886">
    <property type="term" value="C:plasma membrane"/>
    <property type="evidence" value="ECO:0007669"/>
    <property type="project" value="UniProtKB-SubCell"/>
</dbReference>
<reference evidence="9 10" key="1">
    <citation type="submission" date="2016-10" db="EMBL/GenBank/DDBJ databases">
        <authorList>
            <person name="Varghese N."/>
            <person name="Submissions S."/>
        </authorList>
    </citation>
    <scope>NUCLEOTIDE SEQUENCE [LARGE SCALE GENOMIC DNA]</scope>
    <source>
        <strain evidence="9 10">TC-13</strain>
    </source>
</reference>
<keyword evidence="3 8" id="KW-0813">Transport</keyword>
<evidence type="ECO:0000256" key="4">
    <source>
        <dbReference type="ARBA" id="ARBA00022475"/>
    </source>
</evidence>
<feature type="transmembrane region" description="Helical" evidence="8">
    <location>
        <begin position="470"/>
        <end position="491"/>
    </location>
</feature>
<feature type="transmembrane region" description="Helical" evidence="8">
    <location>
        <begin position="144"/>
        <end position="168"/>
    </location>
</feature>
<evidence type="ECO:0000256" key="3">
    <source>
        <dbReference type="ARBA" id="ARBA00022448"/>
    </source>
</evidence>
<feature type="transmembrane region" description="Helical" evidence="8">
    <location>
        <begin position="387"/>
        <end position="405"/>
    </location>
</feature>
<gene>
    <name evidence="9" type="ORF">SAMN02787113_03290</name>
</gene>
<accession>A0A1H9MGM6</accession>
<sequence>MLKFLLAILPLISIIFMIFVLKKSSIFTGIVACFLTAAIALSPFFHSSIFDLTEPIIKSSLTTSVIAYILFFGILLFHLMDKAGAIDGIASSITKATDDKIFQILILALGLSPLIESVSGFGLAVIVIAPLLIALGFSPMKSSLIALISLCIIPWGTLAMGTIIGATLGNVDLDKMGMGSALMCLPIYIYYALLVVYIGVGFRALKKRLFTVLFVGFILGASVWVCNRFVSVELAGLFGSLTVIFVIFLMIKKRNTTHGTASLEKESNTIKNITPYLLLIVLLFISRMVIPLKNYLSRTFLLTIEKYNFELSILYSPGFFLCIVCIFTIFFYRLQVLEISESIISTFKKCYPVIITTFLYVVVSEIMSEAKMIQLLSLLAAQSFGQFYVFVSPLIGAIGGFLTGSNTASNTMFIRLQTETALHIGMSPILVACSQNVSSSLMTMVNPSRVALSCSVCKISTDENEIQKKILFVGLGTLTIILIELFLFFIFR</sequence>
<evidence type="ECO:0000256" key="7">
    <source>
        <dbReference type="ARBA" id="ARBA00023136"/>
    </source>
</evidence>
<feature type="transmembrane region" description="Helical" evidence="8">
    <location>
        <begin position="209"/>
        <end position="230"/>
    </location>
</feature>
<feature type="transmembrane region" description="Helical" evidence="8">
    <location>
        <begin position="346"/>
        <end position="367"/>
    </location>
</feature>
<feature type="transmembrane region" description="Helical" evidence="8">
    <location>
        <begin position="273"/>
        <end position="292"/>
    </location>
</feature>
<feature type="transmembrane region" description="Helical" evidence="8">
    <location>
        <begin position="180"/>
        <end position="202"/>
    </location>
</feature>
<keyword evidence="4 8" id="KW-1003">Cell membrane</keyword>
<evidence type="ECO:0000256" key="1">
    <source>
        <dbReference type="ARBA" id="ARBA00004651"/>
    </source>
</evidence>
<proteinExistence type="inferred from homology"/>
<dbReference type="RefSeq" id="WP_089986487.1">
    <property type="nucleotide sequence ID" value="NZ_BJOM01000004.1"/>
</dbReference>
<name>A0A1H9MGM6_9BACI</name>
<protein>
    <recommendedName>
        <fullName evidence="8">L-lactate permease</fullName>
    </recommendedName>
</protein>
<keyword evidence="5 8" id="KW-0812">Transmembrane</keyword>
<feature type="transmembrane region" description="Helical" evidence="8">
    <location>
        <begin position="121"/>
        <end position="137"/>
    </location>
</feature>
<dbReference type="GO" id="GO:0015295">
    <property type="term" value="F:solute:proton symporter activity"/>
    <property type="evidence" value="ECO:0007669"/>
    <property type="project" value="TreeGrafter"/>
</dbReference>
<feature type="transmembrane region" description="Helical" evidence="8">
    <location>
        <begin position="26"/>
        <end position="45"/>
    </location>
</feature>
<organism evidence="9 10">
    <name type="scientific">Lysinibacillus fusiformis</name>
    <dbReference type="NCBI Taxonomy" id="28031"/>
    <lineage>
        <taxon>Bacteria</taxon>
        <taxon>Bacillati</taxon>
        <taxon>Bacillota</taxon>
        <taxon>Bacilli</taxon>
        <taxon>Bacillales</taxon>
        <taxon>Bacillaceae</taxon>
        <taxon>Lysinibacillus</taxon>
    </lineage>
</organism>
<comment type="subcellular location">
    <subcellularLocation>
        <location evidence="1 8">Cell membrane</location>
        <topology evidence="1 8">Multi-pass membrane protein</topology>
    </subcellularLocation>
</comment>
<dbReference type="EMBL" id="FOEL01000012">
    <property type="protein sequence ID" value="SER22818.1"/>
    <property type="molecule type" value="Genomic_DNA"/>
</dbReference>
<evidence type="ECO:0000256" key="8">
    <source>
        <dbReference type="RuleBase" id="RU365092"/>
    </source>
</evidence>
<feature type="transmembrane region" description="Helical" evidence="8">
    <location>
        <begin position="6"/>
        <end position="21"/>
    </location>
</feature>
<dbReference type="PANTHER" id="PTHR30003:SF0">
    <property type="entry name" value="GLYCOLATE PERMEASE GLCA-RELATED"/>
    <property type="match status" value="1"/>
</dbReference>
<feature type="transmembrane region" description="Helical" evidence="8">
    <location>
        <begin position="57"/>
        <end position="79"/>
    </location>
</feature>
<dbReference type="AlphaFoldDB" id="A0A1H9MGM6"/>
<dbReference type="Proteomes" id="UP000199410">
    <property type="component" value="Unassembled WGS sequence"/>
</dbReference>
<evidence type="ECO:0000256" key="2">
    <source>
        <dbReference type="ARBA" id="ARBA00010100"/>
    </source>
</evidence>
<comment type="caution">
    <text evidence="9">The sequence shown here is derived from an EMBL/GenBank/DDBJ whole genome shotgun (WGS) entry which is preliminary data.</text>
</comment>
<evidence type="ECO:0000256" key="6">
    <source>
        <dbReference type="ARBA" id="ARBA00022989"/>
    </source>
</evidence>
<dbReference type="Pfam" id="PF02652">
    <property type="entry name" value="Lactate_perm"/>
    <property type="match status" value="1"/>
</dbReference>
<dbReference type="InterPro" id="IPR003804">
    <property type="entry name" value="Lactate_perm"/>
</dbReference>
<comment type="function">
    <text evidence="8">Uptake of L-lactate across the membrane. Can also transport D-lactate and glycolate.</text>
</comment>
<evidence type="ECO:0000313" key="9">
    <source>
        <dbReference type="EMBL" id="SER22818.1"/>
    </source>
</evidence>
<keyword evidence="6 8" id="KW-1133">Transmembrane helix</keyword>
<comment type="similarity">
    <text evidence="2 8">Belongs to the lactate permease family.</text>
</comment>
<feature type="transmembrane region" description="Helical" evidence="8">
    <location>
        <begin position="236"/>
        <end position="252"/>
    </location>
</feature>
<dbReference type="GO" id="GO:0015129">
    <property type="term" value="F:lactate transmembrane transporter activity"/>
    <property type="evidence" value="ECO:0007669"/>
    <property type="project" value="UniProtKB-UniRule"/>
</dbReference>
<keyword evidence="7 8" id="KW-0472">Membrane</keyword>